<evidence type="ECO:0000256" key="12">
    <source>
        <dbReference type="SAM" id="Coils"/>
    </source>
</evidence>
<dbReference type="RefSeq" id="WP_167142898.1">
    <property type="nucleotide sequence ID" value="NZ_VWXD01000013.1"/>
</dbReference>
<keyword evidence="7 13" id="KW-0812">Transmembrane</keyword>
<keyword evidence="8" id="KW-0972">Capsule biogenesis/degradation</keyword>
<evidence type="ECO:0000256" key="4">
    <source>
        <dbReference type="ARBA" id="ARBA00022475"/>
    </source>
</evidence>
<keyword evidence="4" id="KW-1003">Cell membrane</keyword>
<comment type="similarity">
    <text evidence="2">Belongs to the BexC/CtrB/KpsE family.</text>
</comment>
<keyword evidence="10" id="KW-0625">Polysaccharide transport</keyword>
<keyword evidence="6" id="KW-0762">Sugar transport</keyword>
<feature type="coiled-coil region" evidence="12">
    <location>
        <begin position="185"/>
        <end position="212"/>
    </location>
</feature>
<proteinExistence type="inferred from homology"/>
<dbReference type="NCBIfam" id="TIGR01010">
    <property type="entry name" value="BexC_CtrB_KpsE"/>
    <property type="match status" value="1"/>
</dbReference>
<dbReference type="InterPro" id="IPR050445">
    <property type="entry name" value="Bact_polysacc_biosynth/exp"/>
</dbReference>
<dbReference type="EMBL" id="VWXD01000013">
    <property type="protein sequence ID" value="NIF03049.1"/>
    <property type="molecule type" value="Genomic_DNA"/>
</dbReference>
<evidence type="ECO:0000256" key="2">
    <source>
        <dbReference type="ARBA" id="ARBA00008436"/>
    </source>
</evidence>
<feature type="transmembrane region" description="Helical" evidence="13">
    <location>
        <begin position="28"/>
        <end position="47"/>
    </location>
</feature>
<evidence type="ECO:0000256" key="3">
    <source>
        <dbReference type="ARBA" id="ARBA00022448"/>
    </source>
</evidence>
<accession>A0ABX0R1E4</accession>
<keyword evidence="15" id="KW-1185">Reference proteome</keyword>
<evidence type="ECO:0000313" key="15">
    <source>
        <dbReference type="Proteomes" id="UP000780690"/>
    </source>
</evidence>
<keyword evidence="5" id="KW-0997">Cell inner membrane</keyword>
<evidence type="ECO:0000256" key="1">
    <source>
        <dbReference type="ARBA" id="ARBA00004429"/>
    </source>
</evidence>
<evidence type="ECO:0000313" key="14">
    <source>
        <dbReference type="EMBL" id="NIF03049.1"/>
    </source>
</evidence>
<evidence type="ECO:0000256" key="13">
    <source>
        <dbReference type="SAM" id="Phobius"/>
    </source>
</evidence>
<organism evidence="14 15">
    <name type="scientific">Candidatus Pantoea formicae</name>
    <dbReference type="NCBI Taxonomy" id="2608355"/>
    <lineage>
        <taxon>Bacteria</taxon>
        <taxon>Pseudomonadati</taxon>
        <taxon>Pseudomonadota</taxon>
        <taxon>Gammaproteobacteria</taxon>
        <taxon>Enterobacterales</taxon>
        <taxon>Erwiniaceae</taxon>
        <taxon>Pantoea</taxon>
    </lineage>
</organism>
<dbReference type="PANTHER" id="PTHR32309">
    <property type="entry name" value="TYROSINE-PROTEIN KINASE"/>
    <property type="match status" value="1"/>
</dbReference>
<feature type="transmembrane region" description="Helical" evidence="13">
    <location>
        <begin position="352"/>
        <end position="377"/>
    </location>
</feature>
<dbReference type="InterPro" id="IPR005705">
    <property type="entry name" value="BexC_CtrB_KpsE_VexD"/>
</dbReference>
<dbReference type="PANTHER" id="PTHR32309:SF13">
    <property type="entry name" value="FERRIC ENTEROBACTIN TRANSPORT PROTEIN FEPE"/>
    <property type="match status" value="1"/>
</dbReference>
<comment type="caution">
    <text evidence="14">The sequence shown here is derived from an EMBL/GenBank/DDBJ whole genome shotgun (WGS) entry which is preliminary data.</text>
</comment>
<keyword evidence="3" id="KW-0813">Transport</keyword>
<protein>
    <submittedName>
        <fullName evidence="14">Capsule biosynthesis protein</fullName>
    </submittedName>
</protein>
<evidence type="ECO:0000256" key="7">
    <source>
        <dbReference type="ARBA" id="ARBA00022692"/>
    </source>
</evidence>
<evidence type="ECO:0000256" key="11">
    <source>
        <dbReference type="ARBA" id="ARBA00023136"/>
    </source>
</evidence>
<keyword evidence="12" id="KW-0175">Coiled coil</keyword>
<evidence type="ECO:0000256" key="5">
    <source>
        <dbReference type="ARBA" id="ARBA00022519"/>
    </source>
</evidence>
<dbReference type="Proteomes" id="UP000780690">
    <property type="component" value="Unassembled WGS sequence"/>
</dbReference>
<name>A0ABX0R1E4_9GAMM</name>
<evidence type="ECO:0000256" key="8">
    <source>
        <dbReference type="ARBA" id="ARBA00022903"/>
    </source>
</evidence>
<evidence type="ECO:0000256" key="9">
    <source>
        <dbReference type="ARBA" id="ARBA00022989"/>
    </source>
</evidence>
<reference evidence="14 15" key="1">
    <citation type="journal article" date="2019" name="bioRxiv">
        <title>Bacteria contribute to plant secondary compound degradation in a generalist herbivore system.</title>
        <authorList>
            <person name="Francoeur C.B."/>
            <person name="Khadempour L."/>
            <person name="Moreira-Soto R.D."/>
            <person name="Gotting K."/>
            <person name="Book A.J."/>
            <person name="Pinto-Tomas A.A."/>
            <person name="Keefover-Ring K."/>
            <person name="Currie C.R."/>
        </authorList>
    </citation>
    <scope>NUCLEOTIDE SEQUENCE [LARGE SCALE GENOMIC DNA]</scope>
    <source>
        <strain evidence="14 15">Acro-805</strain>
    </source>
</reference>
<evidence type="ECO:0000256" key="10">
    <source>
        <dbReference type="ARBA" id="ARBA00023047"/>
    </source>
</evidence>
<gene>
    <name evidence="14" type="ORF">F3J38_23895</name>
</gene>
<keyword evidence="9 13" id="KW-1133">Transmembrane helix</keyword>
<evidence type="ECO:0000256" key="6">
    <source>
        <dbReference type="ARBA" id="ARBA00022597"/>
    </source>
</evidence>
<keyword evidence="11 13" id="KW-0472">Membrane</keyword>
<comment type="subcellular location">
    <subcellularLocation>
        <location evidence="1">Cell inner membrane</location>
        <topology evidence="1">Multi-pass membrane protein</topology>
    </subcellularLocation>
</comment>
<sequence length="382" mass="43018">MLMKVKSAASTMRTRFSAISLAEIQKHLAKIIILLPMALLLIYLVIFSQPRYMSESKVAIKRSDDLNSSSLNVGLLLGASNTSSAEDALYLKEYINSPDMLAALDKQLNFHEAFSHSGLDFLNHLGKEETAERFLQYYLSRISVSYDDKTGLLDIQTQGFSPEFALKFNHAVLKESERFINEMSHRIARDQLSFAEEEMQKARARLNASKADLLSYQNSTNMLDPEAQALAATTLINTLVGQKIQMEADLRNLLTYLRDDAPQVVSAQNAIKSLQAQIDDEKSKVTAPQGHKLNRMAVDFEEIKSKVEFDTELYKLALTSIEKTRVEAARKLKVLSVISSPQQPQESTFPNYPYLIACWLLVCCLLFGTLKLLLAVIEDHRD</sequence>